<reference evidence="5 6" key="1">
    <citation type="submission" date="2023-02" db="EMBL/GenBank/DDBJ databases">
        <title>Devosia algicola sp. nov., isolated from the phycosphere of marine algae.</title>
        <authorList>
            <person name="Kim J.M."/>
            <person name="Lee J.K."/>
            <person name="Choi B.J."/>
            <person name="Bayburt H."/>
            <person name="Jeon C.O."/>
        </authorList>
    </citation>
    <scope>NUCLEOTIDE SEQUENCE [LARGE SCALE GENOMIC DNA]</scope>
    <source>
        <strain evidence="5 6">G20-9</strain>
    </source>
</reference>
<dbReference type="Gene3D" id="1.20.120.530">
    <property type="entry name" value="GntR ligand-binding domain-like"/>
    <property type="match status" value="1"/>
</dbReference>
<dbReference type="EMBL" id="CP118246">
    <property type="protein sequence ID" value="WDR01957.1"/>
    <property type="molecule type" value="Genomic_DNA"/>
</dbReference>
<dbReference type="SUPFAM" id="SSF46785">
    <property type="entry name" value="Winged helix' DNA-binding domain"/>
    <property type="match status" value="1"/>
</dbReference>
<name>A0ABY7YL54_9HYPH</name>
<dbReference type="PANTHER" id="PTHR43537:SF5">
    <property type="entry name" value="UXU OPERON TRANSCRIPTIONAL REGULATOR"/>
    <property type="match status" value="1"/>
</dbReference>
<dbReference type="InterPro" id="IPR036388">
    <property type="entry name" value="WH-like_DNA-bd_sf"/>
</dbReference>
<dbReference type="SMART" id="SM00895">
    <property type="entry name" value="FCD"/>
    <property type="match status" value="1"/>
</dbReference>
<dbReference type="InterPro" id="IPR011711">
    <property type="entry name" value="GntR_C"/>
</dbReference>
<sequence>MTNDTHLKSVRLYEQVAAQIKKQIVSGAYLPGSKLPTERQIAHTYGVSRNVVREAIRALGNDGLVEVRQGSGTYLTNGTSKALGDSFSLALALGGAAGNLGDLIEIRSFVEPPIAGLAAANATPDDIVALRHELTIMGASFDDVDAFIAADHRFHLGIARATGNSLIAVILEPIVDVLFEQRSQLFYVDRSPSAAQNYHHELVEHIANGDVDAAISAMSRHMRQVKDDFRKLGG</sequence>
<accession>A0ABY7YL54</accession>
<feature type="domain" description="HTH gntR-type" evidence="4">
    <location>
        <begin position="10"/>
        <end position="78"/>
    </location>
</feature>
<protein>
    <submittedName>
        <fullName evidence="5">FadR/GntR family transcriptional regulator</fullName>
    </submittedName>
</protein>
<dbReference type="InterPro" id="IPR036390">
    <property type="entry name" value="WH_DNA-bd_sf"/>
</dbReference>
<dbReference type="Pfam" id="PF00392">
    <property type="entry name" value="GntR"/>
    <property type="match status" value="1"/>
</dbReference>
<dbReference type="Pfam" id="PF07729">
    <property type="entry name" value="FCD"/>
    <property type="match status" value="1"/>
</dbReference>
<evidence type="ECO:0000259" key="4">
    <source>
        <dbReference type="PROSITE" id="PS50949"/>
    </source>
</evidence>
<dbReference type="Gene3D" id="1.10.10.10">
    <property type="entry name" value="Winged helix-like DNA-binding domain superfamily/Winged helix DNA-binding domain"/>
    <property type="match status" value="1"/>
</dbReference>
<dbReference type="PRINTS" id="PR00035">
    <property type="entry name" value="HTHGNTR"/>
</dbReference>
<proteinExistence type="predicted"/>
<evidence type="ECO:0000313" key="5">
    <source>
        <dbReference type="EMBL" id="WDR01957.1"/>
    </source>
</evidence>
<dbReference type="PROSITE" id="PS50949">
    <property type="entry name" value="HTH_GNTR"/>
    <property type="match status" value="1"/>
</dbReference>
<evidence type="ECO:0000256" key="3">
    <source>
        <dbReference type="ARBA" id="ARBA00023163"/>
    </source>
</evidence>
<keyword evidence="1" id="KW-0805">Transcription regulation</keyword>
<keyword evidence="6" id="KW-1185">Reference proteome</keyword>
<evidence type="ECO:0000256" key="1">
    <source>
        <dbReference type="ARBA" id="ARBA00023015"/>
    </source>
</evidence>
<dbReference type="SMART" id="SM00345">
    <property type="entry name" value="HTH_GNTR"/>
    <property type="match status" value="1"/>
</dbReference>
<keyword evidence="3" id="KW-0804">Transcription</keyword>
<dbReference type="SUPFAM" id="SSF48008">
    <property type="entry name" value="GntR ligand-binding domain-like"/>
    <property type="match status" value="1"/>
</dbReference>
<evidence type="ECO:0000256" key="2">
    <source>
        <dbReference type="ARBA" id="ARBA00023125"/>
    </source>
</evidence>
<evidence type="ECO:0000313" key="6">
    <source>
        <dbReference type="Proteomes" id="UP001220530"/>
    </source>
</evidence>
<dbReference type="RefSeq" id="WP_282218366.1">
    <property type="nucleotide sequence ID" value="NZ_CP118246.1"/>
</dbReference>
<dbReference type="CDD" id="cd07377">
    <property type="entry name" value="WHTH_GntR"/>
    <property type="match status" value="1"/>
</dbReference>
<dbReference type="Proteomes" id="UP001220530">
    <property type="component" value="Chromosome"/>
</dbReference>
<dbReference type="InterPro" id="IPR008920">
    <property type="entry name" value="TF_FadR/GntR_C"/>
</dbReference>
<keyword evidence="2" id="KW-0238">DNA-binding</keyword>
<dbReference type="PANTHER" id="PTHR43537">
    <property type="entry name" value="TRANSCRIPTIONAL REGULATOR, GNTR FAMILY"/>
    <property type="match status" value="1"/>
</dbReference>
<gene>
    <name evidence="5" type="ORF">PSQ19_14845</name>
</gene>
<dbReference type="InterPro" id="IPR000524">
    <property type="entry name" value="Tscrpt_reg_HTH_GntR"/>
</dbReference>
<organism evidence="5 6">
    <name type="scientific">Devosia algicola</name>
    <dbReference type="NCBI Taxonomy" id="3026418"/>
    <lineage>
        <taxon>Bacteria</taxon>
        <taxon>Pseudomonadati</taxon>
        <taxon>Pseudomonadota</taxon>
        <taxon>Alphaproteobacteria</taxon>
        <taxon>Hyphomicrobiales</taxon>
        <taxon>Devosiaceae</taxon>
        <taxon>Devosia</taxon>
    </lineage>
</organism>